<dbReference type="PANTHER" id="PTHR43026:SF1">
    <property type="entry name" value="2-HYDROXYACID DEHYDROGENASE HOMOLOG 1-RELATED"/>
    <property type="match status" value="1"/>
</dbReference>
<feature type="domain" description="D-isomer specific 2-hydroxyacid dehydrogenase NAD-binding" evidence="6">
    <location>
        <begin position="110"/>
        <end position="298"/>
    </location>
</feature>
<evidence type="ECO:0000256" key="3">
    <source>
        <dbReference type="ARBA" id="ARBA00023027"/>
    </source>
</evidence>
<feature type="domain" description="D-isomer specific 2-hydroxyacid dehydrogenase catalytic" evidence="5">
    <location>
        <begin position="4"/>
        <end position="329"/>
    </location>
</feature>
<evidence type="ECO:0000259" key="6">
    <source>
        <dbReference type="Pfam" id="PF02826"/>
    </source>
</evidence>
<dbReference type="CDD" id="cd12183">
    <property type="entry name" value="LDH_like_2"/>
    <property type="match status" value="1"/>
</dbReference>
<dbReference type="Gene3D" id="3.40.50.720">
    <property type="entry name" value="NAD(P)-binding Rossmann-like Domain"/>
    <property type="match status" value="2"/>
</dbReference>
<sequence>MKIAVFDAKAYDKRALELANKQFGFTIEYFEERLHDKSVELAHYYDVVCPFVNCQVNETVMAKLEEFGIGLIALRAAGYNGIDLEAANKHNIKVARVPAYSPEAVAEHNFALLLTLIRKVHRAYNRVRDQNFSLDGLEGFTLHGKTYGAIGAGKIGQATIKIAKGFGCNVLAYDPFENPQVAKEVGFDYVSLETLLSKSDIISLHLPLSDLTKHIINQDTLKQTKKGVVIINTSRGGLINSQDLIDSLKIGQVGGVGLDVYELEEGVFFHDLSDQPLQDDKLARLMTFPNVLITSHQGFLAREALDSIANTTLGNVKAFSAGEKLVNEVHLNN</sequence>
<dbReference type="InterPro" id="IPR058205">
    <property type="entry name" value="D-LDH-like"/>
</dbReference>
<dbReference type="Pfam" id="PF00389">
    <property type="entry name" value="2-Hacid_dh"/>
    <property type="match status" value="1"/>
</dbReference>
<dbReference type="AlphaFoldDB" id="A0A1I0DES1"/>
<reference evidence="8" key="1">
    <citation type="submission" date="2016-10" db="EMBL/GenBank/DDBJ databases">
        <authorList>
            <person name="Varghese N."/>
            <person name="Submissions S."/>
        </authorList>
    </citation>
    <scope>NUCLEOTIDE SEQUENCE [LARGE SCALE GENOMIC DNA]</scope>
    <source>
        <strain evidence="8">DSM 18579</strain>
    </source>
</reference>
<name>A0A1I0DES1_9GAMM</name>
<evidence type="ECO:0000256" key="4">
    <source>
        <dbReference type="RuleBase" id="RU003719"/>
    </source>
</evidence>
<keyword evidence="2 4" id="KW-0560">Oxidoreductase</keyword>
<accession>A0A1I0DES1</accession>
<evidence type="ECO:0000313" key="8">
    <source>
        <dbReference type="Proteomes" id="UP000242642"/>
    </source>
</evidence>
<comment type="similarity">
    <text evidence="1 4">Belongs to the D-isomer specific 2-hydroxyacid dehydrogenase family.</text>
</comment>
<dbReference type="PROSITE" id="PS00671">
    <property type="entry name" value="D_2_HYDROXYACID_DH_3"/>
    <property type="match status" value="1"/>
</dbReference>
<dbReference type="InterPro" id="IPR036291">
    <property type="entry name" value="NAD(P)-bd_dom_sf"/>
</dbReference>
<dbReference type="Pfam" id="PF02826">
    <property type="entry name" value="2-Hacid_dh_C"/>
    <property type="match status" value="1"/>
</dbReference>
<evidence type="ECO:0000256" key="2">
    <source>
        <dbReference type="ARBA" id="ARBA00023002"/>
    </source>
</evidence>
<gene>
    <name evidence="7" type="ORF">SAMN02583745_01941</name>
</gene>
<evidence type="ECO:0000259" key="5">
    <source>
        <dbReference type="Pfam" id="PF00389"/>
    </source>
</evidence>
<dbReference type="RefSeq" id="WP_093320323.1">
    <property type="nucleotide sequence ID" value="NZ_FOHV01000015.1"/>
</dbReference>
<dbReference type="SUPFAM" id="SSF51735">
    <property type="entry name" value="NAD(P)-binding Rossmann-fold domains"/>
    <property type="match status" value="1"/>
</dbReference>
<dbReference type="EMBL" id="FOHV01000015">
    <property type="protein sequence ID" value="SET30239.1"/>
    <property type="molecule type" value="Genomic_DNA"/>
</dbReference>
<dbReference type="OrthoDB" id="9805416at2"/>
<dbReference type="SUPFAM" id="SSF52283">
    <property type="entry name" value="Formate/glycerate dehydrogenase catalytic domain-like"/>
    <property type="match status" value="1"/>
</dbReference>
<evidence type="ECO:0000313" key="7">
    <source>
        <dbReference type="EMBL" id="SET30239.1"/>
    </source>
</evidence>
<dbReference type="GO" id="GO:0016616">
    <property type="term" value="F:oxidoreductase activity, acting on the CH-OH group of donors, NAD or NADP as acceptor"/>
    <property type="evidence" value="ECO:0007669"/>
    <property type="project" value="InterPro"/>
</dbReference>
<dbReference type="InterPro" id="IPR029753">
    <property type="entry name" value="D-isomer_DH_CS"/>
</dbReference>
<organism evidence="7 8">
    <name type="scientific">Thorsellia anophelis DSM 18579</name>
    <dbReference type="NCBI Taxonomy" id="1123402"/>
    <lineage>
        <taxon>Bacteria</taxon>
        <taxon>Pseudomonadati</taxon>
        <taxon>Pseudomonadota</taxon>
        <taxon>Gammaproteobacteria</taxon>
        <taxon>Enterobacterales</taxon>
        <taxon>Thorselliaceae</taxon>
        <taxon>Thorsellia</taxon>
    </lineage>
</organism>
<dbReference type="Proteomes" id="UP000242642">
    <property type="component" value="Unassembled WGS sequence"/>
</dbReference>
<dbReference type="GO" id="GO:0051287">
    <property type="term" value="F:NAD binding"/>
    <property type="evidence" value="ECO:0007669"/>
    <property type="project" value="InterPro"/>
</dbReference>
<evidence type="ECO:0000256" key="1">
    <source>
        <dbReference type="ARBA" id="ARBA00005854"/>
    </source>
</evidence>
<dbReference type="InterPro" id="IPR006140">
    <property type="entry name" value="D-isomer_DH_NAD-bd"/>
</dbReference>
<protein>
    <submittedName>
        <fullName evidence="7">D-lactate dehydrogenase</fullName>
    </submittedName>
</protein>
<dbReference type="STRING" id="1123402.SAMN02583745_01941"/>
<dbReference type="PROSITE" id="PS00670">
    <property type="entry name" value="D_2_HYDROXYACID_DH_2"/>
    <property type="match status" value="1"/>
</dbReference>
<keyword evidence="8" id="KW-1185">Reference proteome</keyword>
<keyword evidence="3" id="KW-0520">NAD</keyword>
<dbReference type="InterPro" id="IPR006139">
    <property type="entry name" value="D-isomer_2_OHA_DH_cat_dom"/>
</dbReference>
<proteinExistence type="inferred from homology"/>
<dbReference type="PANTHER" id="PTHR43026">
    <property type="entry name" value="2-HYDROXYACID DEHYDROGENASE HOMOLOG 1-RELATED"/>
    <property type="match status" value="1"/>
</dbReference>